<dbReference type="KEGG" id="hadh:FRZ61_35400"/>
<keyword evidence="3" id="KW-1185">Reference proteome</keyword>
<evidence type="ECO:0000256" key="1">
    <source>
        <dbReference type="ARBA" id="ARBA00022679"/>
    </source>
</evidence>
<name>A0A5J6N0T7_9PROT</name>
<keyword evidence="1" id="KW-0808">Transferase</keyword>
<protein>
    <recommendedName>
        <fullName evidence="4">Sulfotransferase</fullName>
    </recommendedName>
</protein>
<dbReference type="PANTHER" id="PTHR12788">
    <property type="entry name" value="PROTEIN-TYROSINE SULFOTRANSFERASE 2"/>
    <property type="match status" value="1"/>
</dbReference>
<evidence type="ECO:0008006" key="4">
    <source>
        <dbReference type="Google" id="ProtNLM"/>
    </source>
</evidence>
<dbReference type="EMBL" id="CP042582">
    <property type="protein sequence ID" value="QEX23602.1"/>
    <property type="molecule type" value="Genomic_DNA"/>
</dbReference>
<gene>
    <name evidence="2" type="ORF">FRZ61_35400</name>
</gene>
<reference evidence="2 3" key="1">
    <citation type="submission" date="2019-08" db="EMBL/GenBank/DDBJ databases">
        <title>Hyperibacter terrae gen. nov., sp. nov. and Hyperibacter viscosus sp. nov., two new members in the family Rhodospirillaceae isolated from the rhizosphere of Hypericum perforatum.</title>
        <authorList>
            <person name="Noviana Z."/>
        </authorList>
    </citation>
    <scope>NUCLEOTIDE SEQUENCE [LARGE SCALE GENOMIC DNA]</scope>
    <source>
        <strain evidence="2 3">R5959</strain>
    </source>
</reference>
<proteinExistence type="predicted"/>
<dbReference type="PANTHER" id="PTHR12788:SF10">
    <property type="entry name" value="PROTEIN-TYROSINE SULFOTRANSFERASE"/>
    <property type="match status" value="1"/>
</dbReference>
<dbReference type="Pfam" id="PF13469">
    <property type="entry name" value="Sulfotransfer_3"/>
    <property type="match status" value="1"/>
</dbReference>
<dbReference type="InterPro" id="IPR027417">
    <property type="entry name" value="P-loop_NTPase"/>
</dbReference>
<evidence type="ECO:0000313" key="3">
    <source>
        <dbReference type="Proteomes" id="UP000325797"/>
    </source>
</evidence>
<sequence>MLFVGGCMRSGTTLVQRILCAAPGVNPAIAECQYLTDLLAAHRQGEKRFELFLSDYFESETAFEAFGRETLQRFLAAVSARYPEARQLVLKNPELAYHFSIAAKLLPQARFVLVVRDPRDIIASMLQVADRQRAAGLSTPLVEMGRNMERLSDMVLGYYADSYSNVALLQGRLHVVLYERIAQGDPTAIDGLRRFSGLAIDGRPADLAPQTWQRQRSDQFVGAFWSPGWQEGVNSPRVGSHRAQLDPSEIAAIERQCERFGRSFQYW</sequence>
<dbReference type="GO" id="GO:0008476">
    <property type="term" value="F:protein-tyrosine sulfotransferase activity"/>
    <property type="evidence" value="ECO:0007669"/>
    <property type="project" value="InterPro"/>
</dbReference>
<dbReference type="Proteomes" id="UP000325797">
    <property type="component" value="Chromosome"/>
</dbReference>
<evidence type="ECO:0000313" key="2">
    <source>
        <dbReference type="EMBL" id="QEX23602.1"/>
    </source>
</evidence>
<dbReference type="Gene3D" id="3.40.50.300">
    <property type="entry name" value="P-loop containing nucleotide triphosphate hydrolases"/>
    <property type="match status" value="1"/>
</dbReference>
<organism evidence="2 3">
    <name type="scientific">Hypericibacter adhaerens</name>
    <dbReference type="NCBI Taxonomy" id="2602016"/>
    <lineage>
        <taxon>Bacteria</taxon>
        <taxon>Pseudomonadati</taxon>
        <taxon>Pseudomonadota</taxon>
        <taxon>Alphaproteobacteria</taxon>
        <taxon>Rhodospirillales</taxon>
        <taxon>Dongiaceae</taxon>
        <taxon>Hypericibacter</taxon>
    </lineage>
</organism>
<dbReference type="InterPro" id="IPR026634">
    <property type="entry name" value="TPST-like"/>
</dbReference>
<accession>A0A5J6N0T7</accession>
<dbReference type="SUPFAM" id="SSF52540">
    <property type="entry name" value="P-loop containing nucleoside triphosphate hydrolases"/>
    <property type="match status" value="1"/>
</dbReference>
<dbReference type="AlphaFoldDB" id="A0A5J6N0T7"/>